<evidence type="ECO:0000256" key="1">
    <source>
        <dbReference type="SAM" id="MobiDB-lite"/>
    </source>
</evidence>
<proteinExistence type="predicted"/>
<gene>
    <name evidence="2" type="primary">AlNc14C31G2899</name>
    <name evidence="2" type="ORF">ALNC14_033440</name>
</gene>
<protein>
    <submittedName>
        <fullName evidence="2">AlNc14C31G2899 protein</fullName>
    </submittedName>
</protein>
<organism evidence="2">
    <name type="scientific">Albugo laibachii Nc14</name>
    <dbReference type="NCBI Taxonomy" id="890382"/>
    <lineage>
        <taxon>Eukaryota</taxon>
        <taxon>Sar</taxon>
        <taxon>Stramenopiles</taxon>
        <taxon>Oomycota</taxon>
        <taxon>Peronosporomycetes</taxon>
        <taxon>Albuginales</taxon>
        <taxon>Albuginaceae</taxon>
        <taxon>Albugo</taxon>
    </lineage>
</organism>
<dbReference type="AlphaFoldDB" id="F0W7U9"/>
<feature type="compositionally biased region" description="Basic and acidic residues" evidence="1">
    <location>
        <begin position="59"/>
        <end position="77"/>
    </location>
</feature>
<dbReference type="HOGENOM" id="CLU_1646805_0_0_1"/>
<evidence type="ECO:0000313" key="2">
    <source>
        <dbReference type="EMBL" id="CCA17201.1"/>
    </source>
</evidence>
<reference evidence="2" key="1">
    <citation type="journal article" date="2011" name="PLoS Biol.">
        <title>Gene gain and loss during evolution of obligate parasitism in the white rust pathogen of Arabidopsis thaliana.</title>
        <authorList>
            <person name="Kemen E."/>
            <person name="Gardiner A."/>
            <person name="Schultz-Larsen T."/>
            <person name="Kemen A.C."/>
            <person name="Balmuth A.L."/>
            <person name="Robert-Seilaniantz A."/>
            <person name="Bailey K."/>
            <person name="Holub E."/>
            <person name="Studholme D.J."/>
            <person name="Maclean D."/>
            <person name="Jones J.D."/>
        </authorList>
    </citation>
    <scope>NUCLEOTIDE SEQUENCE</scope>
</reference>
<dbReference type="EMBL" id="FR824076">
    <property type="protein sequence ID" value="CCA17201.1"/>
    <property type="molecule type" value="Genomic_DNA"/>
</dbReference>
<reference evidence="2" key="2">
    <citation type="submission" date="2011-02" db="EMBL/GenBank/DDBJ databases">
        <authorList>
            <person name="MacLean D."/>
        </authorList>
    </citation>
    <scope>NUCLEOTIDE SEQUENCE</scope>
</reference>
<accession>F0W7U9</accession>
<feature type="region of interest" description="Disordered" evidence="1">
    <location>
        <begin position="57"/>
        <end position="83"/>
    </location>
</feature>
<name>F0W7U9_9STRA</name>
<sequence length="161" mass="17915">MQVEEKLWAETMNPVLYVTNTVSCAAYKFRTPFEVCFGRKPSVAHFKVFGAQGYPLIDNPRDPNSSEKLTNDAHAGEDDVNTDINTEMEIVPAGRLDGFTGSPTFAPSGPNHHFESEPSHSITPYEFSDAIVPVDIEETRPQKRFRIEQEQANAALDLPST</sequence>